<feature type="compositionally biased region" description="Basic and acidic residues" evidence="1">
    <location>
        <begin position="9"/>
        <end position="18"/>
    </location>
</feature>
<feature type="compositionally biased region" description="Basic and acidic residues" evidence="1">
    <location>
        <begin position="444"/>
        <end position="455"/>
    </location>
</feature>
<name>A0A0G4GDT3_VITBC</name>
<feature type="compositionally biased region" description="Polar residues" evidence="1">
    <location>
        <begin position="19"/>
        <end position="33"/>
    </location>
</feature>
<dbReference type="Gene3D" id="3.40.50.150">
    <property type="entry name" value="Vaccinia Virus protein VP39"/>
    <property type="match status" value="1"/>
</dbReference>
<evidence type="ECO:0000256" key="1">
    <source>
        <dbReference type="SAM" id="MobiDB-lite"/>
    </source>
</evidence>
<keyword evidence="3" id="KW-1185">Reference proteome</keyword>
<dbReference type="AlphaFoldDB" id="A0A0G4GDT3"/>
<dbReference type="InParanoid" id="A0A0G4GDT3"/>
<feature type="region of interest" description="Disordered" evidence="1">
    <location>
        <begin position="426"/>
        <end position="462"/>
    </location>
</feature>
<dbReference type="PhylomeDB" id="A0A0G4GDT3"/>
<accession>A0A0G4GDT3</accession>
<dbReference type="EMBL" id="CDMY01000635">
    <property type="protein sequence ID" value="CEM27480.1"/>
    <property type="molecule type" value="Genomic_DNA"/>
</dbReference>
<feature type="region of interest" description="Disordered" evidence="1">
    <location>
        <begin position="1"/>
        <end position="41"/>
    </location>
</feature>
<dbReference type="Proteomes" id="UP000041254">
    <property type="component" value="Unassembled WGS sequence"/>
</dbReference>
<reference evidence="2 3" key="1">
    <citation type="submission" date="2014-11" db="EMBL/GenBank/DDBJ databases">
        <authorList>
            <person name="Zhu J."/>
            <person name="Qi W."/>
            <person name="Song R."/>
        </authorList>
    </citation>
    <scope>NUCLEOTIDE SEQUENCE [LARGE SCALE GENOMIC DNA]</scope>
</reference>
<sequence length="462" mass="53006">MATAEEPADIPHQEDATHSQDGSADSPSHQANGQHPHHAETDEFQKFETSEKGEAENEILSAWMCEEDSLYAELTQVRDQGWQDEQFGAVWDRRKQIFSNRDIRGRGATGHFDHVASYYDSYRVGMPNLAFYEPKETRELPRNACVLEFGAAPGGAVKFWCEDCRAKVTGITLPPHMHGMQMVYRNKQSINLLWDDLSTEDAFERLKPVIQRSLEEHRAGGGRHHHGRGGDVPLFDVVHHGAIIHRGQQDVVTKEDDQQRNYRMRLTRNVYRLALTFLREGGHMLLVMTLRYQDLLMLSLFLPLFEDFQVFRTSFRVNSRFRILLKYHRPFAKDRKQWGPRKVFQFFQTMTADFDATWGSHPDRFNLEVAMDVFRQLRPKMKDLWQDQLDFLKWLQRKARKAKCDQDITDLALLLVGGAASGIDFSVHDDDSNEEGGEGGRAAASEEHADQRDSDEAGAGGQ</sequence>
<dbReference type="VEuPathDB" id="CryptoDB:Vbra_17471"/>
<evidence type="ECO:0000313" key="2">
    <source>
        <dbReference type="EMBL" id="CEM27480.1"/>
    </source>
</evidence>
<evidence type="ECO:0000313" key="3">
    <source>
        <dbReference type="Proteomes" id="UP000041254"/>
    </source>
</evidence>
<protein>
    <submittedName>
        <fullName evidence="2">Uncharacterized protein</fullName>
    </submittedName>
</protein>
<organism evidence="2 3">
    <name type="scientific">Vitrella brassicaformis (strain CCMP3155)</name>
    <dbReference type="NCBI Taxonomy" id="1169540"/>
    <lineage>
        <taxon>Eukaryota</taxon>
        <taxon>Sar</taxon>
        <taxon>Alveolata</taxon>
        <taxon>Colpodellida</taxon>
        <taxon>Vitrellaceae</taxon>
        <taxon>Vitrella</taxon>
    </lineage>
</organism>
<dbReference type="SUPFAM" id="SSF53335">
    <property type="entry name" value="S-adenosyl-L-methionine-dependent methyltransferases"/>
    <property type="match status" value="1"/>
</dbReference>
<gene>
    <name evidence="2" type="ORF">Vbra_17471</name>
</gene>
<proteinExistence type="predicted"/>
<dbReference type="InterPro" id="IPR029063">
    <property type="entry name" value="SAM-dependent_MTases_sf"/>
</dbReference>